<dbReference type="CDD" id="cd18787">
    <property type="entry name" value="SF2_C_DEAD"/>
    <property type="match status" value="1"/>
</dbReference>
<evidence type="ECO:0000256" key="2">
    <source>
        <dbReference type="ARBA" id="ARBA00022741"/>
    </source>
</evidence>
<proteinExistence type="predicted"/>
<dbReference type="SMART" id="SM00487">
    <property type="entry name" value="DEXDc"/>
    <property type="match status" value="1"/>
</dbReference>
<accession>A0A8T1MQU8</accession>
<keyword evidence="4" id="KW-0347">Helicase</keyword>
<keyword evidence="3" id="KW-0378">Hydrolase</keyword>
<dbReference type="InterPro" id="IPR014001">
    <property type="entry name" value="Helicase_ATP-bd"/>
</dbReference>
<keyword evidence="5" id="KW-0067">ATP-binding</keyword>
<name>A0A8T1MQU8_CLOSI</name>
<evidence type="ECO:0000256" key="1">
    <source>
        <dbReference type="ARBA" id="ARBA00012552"/>
    </source>
</evidence>
<evidence type="ECO:0000256" key="4">
    <source>
        <dbReference type="ARBA" id="ARBA00022806"/>
    </source>
</evidence>
<dbReference type="GO" id="GO:0005524">
    <property type="term" value="F:ATP binding"/>
    <property type="evidence" value="ECO:0007669"/>
    <property type="project" value="UniProtKB-KW"/>
</dbReference>
<gene>
    <name evidence="11" type="ORF">CSKR_109188</name>
</gene>
<dbReference type="Pfam" id="PF00270">
    <property type="entry name" value="DEAD"/>
    <property type="match status" value="1"/>
</dbReference>
<dbReference type="InterPro" id="IPR001650">
    <property type="entry name" value="Helicase_C-like"/>
</dbReference>
<sequence>MECTESANFDVSLSKCGAELTGLSIAHELDSEKKRTADILLPNESGDISTQSARSVSSVRFSDLHVAPLVLRGLTDNGFSRPSPVQVKAIPLGRMGLDLIVQAKSGTGKTVVFVVVLLESINTQSPTLQALVLCPTREIALQTQIVFQRLGAHIAGLKCQLFVGGLPLADDLRRLQHCHVAIGTPGRVRYLIETSYMPVDQVRHLVLDEADLLLAGGAEAAITGGSANNAFPADVNYIWWTLPQNKQVIALSATYSDYLAEEHLQRYMNDPALVRLTSHDPALVGVRQFFCLIEPADRSPASIFSCKVAFLCKLLSSVEFQQCLIFSNFHSSAQDLCNALHSRGWPVSYISSSLDQEERFRAFSRLRAFHCRVLVSTDLTSRGIDAENVNLVISLEVPWEHEIYVHRVGRAGRFGSYGASVLVVANLPDETRLLQRLQNKCATKICQLPDPVPADLAAPDCPLDLDSLVTVVSCLKGKLSQEPSGPGNTRMKPIKRLTEQPTQFKPRNVEQVGVHKSNDNTKLTTFQNASPCKESVLKLATDLSDYVSSFQSLLFQQCEAASDCVKSTEKLHELEEHLLKHLDELLVQPRVASPSEDAVKAPKTLPRKEPPKYVQEVPSVNAAEDDVTFEQTNVADDTGDFVWTKRQISAWNEYNKLLSYLQFYYSSWYSAQAEYTEAVNKLQHLREMRADRVK</sequence>
<dbReference type="Proteomes" id="UP000286415">
    <property type="component" value="Unassembled WGS sequence"/>
</dbReference>
<dbReference type="InterPro" id="IPR014014">
    <property type="entry name" value="RNA_helicase_DEAD_Q_motif"/>
</dbReference>
<dbReference type="GO" id="GO:0003724">
    <property type="term" value="F:RNA helicase activity"/>
    <property type="evidence" value="ECO:0007669"/>
    <property type="project" value="UniProtKB-EC"/>
</dbReference>
<dbReference type="Pfam" id="PF00271">
    <property type="entry name" value="Helicase_C"/>
    <property type="match status" value="1"/>
</dbReference>
<dbReference type="PANTHER" id="PTHR47959">
    <property type="entry name" value="ATP-DEPENDENT RNA HELICASE RHLE-RELATED"/>
    <property type="match status" value="1"/>
</dbReference>
<dbReference type="SUPFAM" id="SSF52540">
    <property type="entry name" value="P-loop containing nucleoside triphosphate hydrolases"/>
    <property type="match status" value="1"/>
</dbReference>
<reference evidence="11 12" key="1">
    <citation type="journal article" date="2018" name="Biotechnol. Adv.">
        <title>Improved genomic resources and new bioinformatic workflow for the carcinogenic parasite Clonorchis sinensis: Biotechnological implications.</title>
        <authorList>
            <person name="Wang D."/>
            <person name="Korhonen P.K."/>
            <person name="Gasser R.B."/>
            <person name="Young N.D."/>
        </authorList>
    </citation>
    <scope>NUCLEOTIDE SEQUENCE [LARGE SCALE GENOMIC DNA]</scope>
    <source>
        <strain evidence="11">Cs-k2</strain>
    </source>
</reference>
<keyword evidence="2" id="KW-0547">Nucleotide-binding</keyword>
<dbReference type="PROSITE" id="PS51194">
    <property type="entry name" value="HELICASE_CTER"/>
    <property type="match status" value="1"/>
</dbReference>
<comment type="caution">
    <text evidence="11">The sequence shown here is derived from an EMBL/GenBank/DDBJ whole genome shotgun (WGS) entry which is preliminary data.</text>
</comment>
<feature type="region of interest" description="Disordered" evidence="7">
    <location>
        <begin position="593"/>
        <end position="613"/>
    </location>
</feature>
<dbReference type="EC" id="3.6.4.13" evidence="1"/>
<dbReference type="Gene3D" id="3.40.50.300">
    <property type="entry name" value="P-loop containing nucleotide triphosphate hydrolases"/>
    <property type="match status" value="2"/>
</dbReference>
<dbReference type="GO" id="GO:0003676">
    <property type="term" value="F:nucleic acid binding"/>
    <property type="evidence" value="ECO:0007669"/>
    <property type="project" value="InterPro"/>
</dbReference>
<evidence type="ECO:0000256" key="3">
    <source>
        <dbReference type="ARBA" id="ARBA00022801"/>
    </source>
</evidence>
<keyword evidence="12" id="KW-1185">Reference proteome</keyword>
<dbReference type="EMBL" id="NIRI02000042">
    <property type="protein sequence ID" value="KAG5451757.1"/>
    <property type="molecule type" value="Genomic_DNA"/>
</dbReference>
<dbReference type="GO" id="GO:0005829">
    <property type="term" value="C:cytosol"/>
    <property type="evidence" value="ECO:0007669"/>
    <property type="project" value="TreeGrafter"/>
</dbReference>
<dbReference type="InterPro" id="IPR050079">
    <property type="entry name" value="DEAD_box_RNA_helicase"/>
</dbReference>
<evidence type="ECO:0000256" key="6">
    <source>
        <dbReference type="PROSITE-ProRule" id="PRU00552"/>
    </source>
</evidence>
<evidence type="ECO:0000313" key="12">
    <source>
        <dbReference type="Proteomes" id="UP000286415"/>
    </source>
</evidence>
<dbReference type="PROSITE" id="PS51195">
    <property type="entry name" value="Q_MOTIF"/>
    <property type="match status" value="1"/>
</dbReference>
<dbReference type="InterPro" id="IPR011545">
    <property type="entry name" value="DEAD/DEAH_box_helicase_dom"/>
</dbReference>
<feature type="domain" description="Helicase ATP-binding" evidence="8">
    <location>
        <begin position="90"/>
        <end position="273"/>
    </location>
</feature>
<dbReference type="InterPro" id="IPR027417">
    <property type="entry name" value="P-loop_NTPase"/>
</dbReference>
<evidence type="ECO:0000256" key="7">
    <source>
        <dbReference type="SAM" id="MobiDB-lite"/>
    </source>
</evidence>
<dbReference type="PANTHER" id="PTHR47959:SF1">
    <property type="entry name" value="ATP-DEPENDENT RNA HELICASE DBPA"/>
    <property type="match status" value="1"/>
</dbReference>
<evidence type="ECO:0000259" key="10">
    <source>
        <dbReference type="PROSITE" id="PS51195"/>
    </source>
</evidence>
<dbReference type="AlphaFoldDB" id="A0A8T1MQU8"/>
<dbReference type="OrthoDB" id="434041at2759"/>
<organism evidence="11 12">
    <name type="scientific">Clonorchis sinensis</name>
    <name type="common">Chinese liver fluke</name>
    <dbReference type="NCBI Taxonomy" id="79923"/>
    <lineage>
        <taxon>Eukaryota</taxon>
        <taxon>Metazoa</taxon>
        <taxon>Spiralia</taxon>
        <taxon>Lophotrochozoa</taxon>
        <taxon>Platyhelminthes</taxon>
        <taxon>Trematoda</taxon>
        <taxon>Digenea</taxon>
        <taxon>Opisthorchiida</taxon>
        <taxon>Opisthorchiata</taxon>
        <taxon>Opisthorchiidae</taxon>
        <taxon>Clonorchis</taxon>
    </lineage>
</organism>
<evidence type="ECO:0000256" key="5">
    <source>
        <dbReference type="ARBA" id="ARBA00022840"/>
    </source>
</evidence>
<evidence type="ECO:0000259" key="8">
    <source>
        <dbReference type="PROSITE" id="PS51192"/>
    </source>
</evidence>
<reference evidence="11 12" key="2">
    <citation type="journal article" date="2021" name="Genomics">
        <title>High-quality reference genome for Clonorchis sinensis.</title>
        <authorList>
            <person name="Young N.D."/>
            <person name="Stroehlein A.J."/>
            <person name="Kinkar L."/>
            <person name="Wang T."/>
            <person name="Sohn W.M."/>
            <person name="Chang B.C.H."/>
            <person name="Kaur P."/>
            <person name="Weisz D."/>
            <person name="Dudchenko O."/>
            <person name="Aiden E.L."/>
            <person name="Korhonen P.K."/>
            <person name="Gasser R.B."/>
        </authorList>
    </citation>
    <scope>NUCLEOTIDE SEQUENCE [LARGE SCALE GENOMIC DNA]</scope>
    <source>
        <strain evidence="11">Cs-k2</strain>
    </source>
</reference>
<feature type="short sequence motif" description="Q motif" evidence="6">
    <location>
        <begin position="59"/>
        <end position="87"/>
    </location>
</feature>
<feature type="domain" description="DEAD-box RNA helicase Q" evidence="10">
    <location>
        <begin position="59"/>
        <end position="87"/>
    </location>
</feature>
<evidence type="ECO:0000259" key="9">
    <source>
        <dbReference type="PROSITE" id="PS51194"/>
    </source>
</evidence>
<dbReference type="GO" id="GO:0016787">
    <property type="term" value="F:hydrolase activity"/>
    <property type="evidence" value="ECO:0007669"/>
    <property type="project" value="UniProtKB-KW"/>
</dbReference>
<dbReference type="PROSITE" id="PS51192">
    <property type="entry name" value="HELICASE_ATP_BIND_1"/>
    <property type="match status" value="1"/>
</dbReference>
<protein>
    <recommendedName>
        <fullName evidence="1">RNA helicase</fullName>
        <ecNumber evidence="1">3.6.4.13</ecNumber>
    </recommendedName>
</protein>
<evidence type="ECO:0000313" key="11">
    <source>
        <dbReference type="EMBL" id="KAG5451757.1"/>
    </source>
</evidence>
<feature type="domain" description="Helicase C-terminal" evidence="9">
    <location>
        <begin position="310"/>
        <end position="457"/>
    </location>
</feature>
<dbReference type="SMART" id="SM00490">
    <property type="entry name" value="HELICc"/>
    <property type="match status" value="1"/>
</dbReference>